<dbReference type="Gene3D" id="1.10.10.10">
    <property type="entry name" value="Winged helix-like DNA-binding domain superfamily/Winged helix DNA-binding domain"/>
    <property type="match status" value="1"/>
</dbReference>
<dbReference type="EMBL" id="CP078076">
    <property type="protein sequence ID" value="UPL11845.1"/>
    <property type="molecule type" value="Genomic_DNA"/>
</dbReference>
<dbReference type="InterPro" id="IPR000792">
    <property type="entry name" value="Tscrpt_reg_LuxR_C"/>
</dbReference>
<dbReference type="PROSITE" id="PS50043">
    <property type="entry name" value="HTH_LUXR_2"/>
    <property type="match status" value="1"/>
</dbReference>
<keyword evidence="3" id="KW-0804">Transcription</keyword>
<gene>
    <name evidence="5" type="ORF">KV394_12295</name>
</gene>
<dbReference type="PANTHER" id="PTHR44688">
    <property type="entry name" value="DNA-BINDING TRANSCRIPTIONAL ACTIVATOR DEVR_DOSR"/>
    <property type="match status" value="1"/>
</dbReference>
<evidence type="ECO:0000256" key="3">
    <source>
        <dbReference type="ARBA" id="ARBA00023163"/>
    </source>
</evidence>
<keyword evidence="6" id="KW-1185">Reference proteome</keyword>
<feature type="domain" description="HTH luxR-type" evidence="4">
    <location>
        <begin position="643"/>
        <end position="708"/>
    </location>
</feature>
<keyword evidence="1" id="KW-0805">Transcription regulation</keyword>
<dbReference type="PROSITE" id="PS00622">
    <property type="entry name" value="HTH_LUXR_1"/>
    <property type="match status" value="1"/>
</dbReference>
<protein>
    <submittedName>
        <fullName evidence="5">Helix-turn-helix transcriptional regulator</fullName>
    </submittedName>
</protein>
<dbReference type="Pfam" id="PF00196">
    <property type="entry name" value="GerE"/>
    <property type="match status" value="1"/>
</dbReference>
<dbReference type="SUPFAM" id="SSF46894">
    <property type="entry name" value="C-terminal effector domain of the bipartite response regulators"/>
    <property type="match status" value="1"/>
</dbReference>
<evidence type="ECO:0000259" key="4">
    <source>
        <dbReference type="PROSITE" id="PS50043"/>
    </source>
</evidence>
<reference evidence="5 6" key="1">
    <citation type="submission" date="2021-06" db="EMBL/GenBank/DDBJ databases">
        <title>Genome-based taxonomic framework of Microbacterium strains isolated from marine environment, the description of four new species and reclassification of four preexisting species.</title>
        <authorList>
            <person name="Lee S.D."/>
            <person name="Kim S.-M."/>
            <person name="Byeon Y.-S."/>
            <person name="Yang H.L."/>
            <person name="Kim I.S."/>
        </authorList>
    </citation>
    <scope>NUCLEOTIDE SEQUENCE [LARGE SCALE GENOMIC DNA]</scope>
    <source>
        <strain evidence="5 6">SSW1-51</strain>
    </source>
</reference>
<name>A0ABY4IHU3_9MICO</name>
<dbReference type="PANTHER" id="PTHR44688:SF16">
    <property type="entry name" value="DNA-BINDING TRANSCRIPTIONAL ACTIVATOR DEVR_DOSR"/>
    <property type="match status" value="1"/>
</dbReference>
<dbReference type="RefSeq" id="WP_247981567.1">
    <property type="nucleotide sequence ID" value="NZ_CP078076.1"/>
</dbReference>
<proteinExistence type="predicted"/>
<dbReference type="Proteomes" id="UP000831467">
    <property type="component" value="Chromosome"/>
</dbReference>
<dbReference type="PRINTS" id="PR00038">
    <property type="entry name" value="HTHLUXR"/>
</dbReference>
<dbReference type="InterPro" id="IPR016032">
    <property type="entry name" value="Sig_transdc_resp-reg_C-effctor"/>
</dbReference>
<evidence type="ECO:0000256" key="2">
    <source>
        <dbReference type="ARBA" id="ARBA00023125"/>
    </source>
</evidence>
<dbReference type="InterPro" id="IPR036388">
    <property type="entry name" value="WH-like_DNA-bd_sf"/>
</dbReference>
<accession>A0ABY4IHU3</accession>
<evidence type="ECO:0000313" key="5">
    <source>
        <dbReference type="EMBL" id="UPL11845.1"/>
    </source>
</evidence>
<dbReference type="SMART" id="SM00421">
    <property type="entry name" value="HTH_LUXR"/>
    <property type="match status" value="1"/>
</dbReference>
<keyword evidence="2" id="KW-0238">DNA-binding</keyword>
<evidence type="ECO:0000313" key="6">
    <source>
        <dbReference type="Proteomes" id="UP000831467"/>
    </source>
</evidence>
<sequence length="711" mass="75662">MELLLRDLLARELVCAPHVVARLAARLAADPPSVVEVAERLTPDQRLGRRALPSPLPLTPAVERAFAELELSERDRTLLLAQTLRSGDDLGTLVAFDGRSVRELAASPVGALLVIHAGRVRLSDPRHSVWIQALSTSARTAEVHSRLAGLHAALGDEDAAAWHRARASLTGDPAAARTLVGAARRLLSAGREERALALAREAAAHVSGHRRDGAMLLAGLAAVGAGLAGDAVHDLGSLYPRASARLRGRALGGLLVAQTFVLGAVPDVDPALFRPRSAKGRAAWRDWTRAAGLAALLCAERGDRAPMRLWLDAVREGAAVVGAETDLREPVVALCWLLAGDSEVGDGEGEGPLCGTLLRALRLAARGDIEQGLRLLRDDSPLADLAPDHLVPGLERSPLVRAYRAVAETLLLVWRGDIGAARERLLRAAVELPVALPFAGLGVVLARRLDLAVRGEIGPVAHALTAVLPVGGGVDGLVDRAIEAFLAGAVDAAGAAVELWRDGGAPEPVLGVPGLEEVAVAAQVQRAASGPVTPPDLAVARDLRVRLLAASAGSWPSERDDVRETARTLRSPFARARVELVLGLQHAVRDDHLAARMHLQRAERLFEAAGADAWARAARDRIDRLDTTAAQLVPAPERLSVCRSVWRRRLTARELDVAMLAVRGAGNREIGRELSVSVRTVEVHLGRVFAKLEVRNRVELTALAHRTERHL</sequence>
<evidence type="ECO:0000256" key="1">
    <source>
        <dbReference type="ARBA" id="ARBA00023015"/>
    </source>
</evidence>
<organism evidence="5 6">
    <name type="scientific">Microbacterium sufflavum</name>
    <dbReference type="NCBI Taxonomy" id="2851649"/>
    <lineage>
        <taxon>Bacteria</taxon>
        <taxon>Bacillati</taxon>
        <taxon>Actinomycetota</taxon>
        <taxon>Actinomycetes</taxon>
        <taxon>Micrococcales</taxon>
        <taxon>Microbacteriaceae</taxon>
        <taxon>Microbacterium</taxon>
    </lineage>
</organism>
<dbReference type="CDD" id="cd06170">
    <property type="entry name" value="LuxR_C_like"/>
    <property type="match status" value="1"/>
</dbReference>